<keyword evidence="1" id="KW-0472">Membrane</keyword>
<dbReference type="EMBL" id="UYRV01025658">
    <property type="protein sequence ID" value="VDK77889.1"/>
    <property type="molecule type" value="Genomic_DNA"/>
</dbReference>
<reference evidence="2 3" key="1">
    <citation type="submission" date="2018-11" db="EMBL/GenBank/DDBJ databases">
        <authorList>
            <consortium name="Pathogen Informatics"/>
        </authorList>
    </citation>
    <scope>NUCLEOTIDE SEQUENCE [LARGE SCALE GENOMIC DNA]</scope>
</reference>
<evidence type="ECO:0000313" key="3">
    <source>
        <dbReference type="Proteomes" id="UP000271889"/>
    </source>
</evidence>
<dbReference type="AlphaFoldDB" id="A0A3P6T443"/>
<protein>
    <submittedName>
        <fullName evidence="2">Uncharacterized protein</fullName>
    </submittedName>
</protein>
<organism evidence="2 3">
    <name type="scientific">Cylicostephanus goldi</name>
    <name type="common">Nematode worm</name>
    <dbReference type="NCBI Taxonomy" id="71465"/>
    <lineage>
        <taxon>Eukaryota</taxon>
        <taxon>Metazoa</taxon>
        <taxon>Ecdysozoa</taxon>
        <taxon>Nematoda</taxon>
        <taxon>Chromadorea</taxon>
        <taxon>Rhabditida</taxon>
        <taxon>Rhabditina</taxon>
        <taxon>Rhabditomorpha</taxon>
        <taxon>Strongyloidea</taxon>
        <taxon>Strongylidae</taxon>
        <taxon>Cylicostephanus</taxon>
    </lineage>
</organism>
<evidence type="ECO:0000313" key="2">
    <source>
        <dbReference type="EMBL" id="VDK77889.1"/>
    </source>
</evidence>
<gene>
    <name evidence="2" type="ORF">CGOC_LOCUS7400</name>
</gene>
<feature type="transmembrane region" description="Helical" evidence="1">
    <location>
        <begin position="30"/>
        <end position="48"/>
    </location>
</feature>
<accession>A0A3P6T443</accession>
<keyword evidence="1" id="KW-1133">Transmembrane helix</keyword>
<evidence type="ECO:0000256" key="1">
    <source>
        <dbReference type="SAM" id="Phobius"/>
    </source>
</evidence>
<proteinExistence type="predicted"/>
<keyword evidence="1" id="KW-0812">Transmembrane</keyword>
<dbReference type="OrthoDB" id="5964776at2759"/>
<sequence length="51" mass="5913">MPNMTNLTDIVEEDWMDLCDDGSLLDQDVVRYPLILIYLIVFTICLLGECF</sequence>
<keyword evidence="3" id="KW-1185">Reference proteome</keyword>
<name>A0A3P6T443_CYLGO</name>
<dbReference type="Proteomes" id="UP000271889">
    <property type="component" value="Unassembled WGS sequence"/>
</dbReference>